<feature type="transmembrane region" description="Helical" evidence="1">
    <location>
        <begin position="68"/>
        <end position="93"/>
    </location>
</feature>
<dbReference type="Proteomes" id="UP000593579">
    <property type="component" value="Unassembled WGS sequence"/>
</dbReference>
<protein>
    <submittedName>
        <fullName evidence="2">Uncharacterized protein</fullName>
    </submittedName>
</protein>
<evidence type="ECO:0000313" key="3">
    <source>
        <dbReference type="Proteomes" id="UP000593579"/>
    </source>
</evidence>
<reference evidence="2 3" key="1">
    <citation type="journal article" date="2019" name="Genome Biol. Evol.">
        <title>Insights into the evolution of the New World diploid cottons (Gossypium, subgenus Houzingenia) based on genome sequencing.</title>
        <authorList>
            <person name="Grover C.E."/>
            <person name="Arick M.A. 2nd"/>
            <person name="Thrash A."/>
            <person name="Conover J.L."/>
            <person name="Sanders W.S."/>
            <person name="Peterson D.G."/>
            <person name="Frelichowski J.E."/>
            <person name="Scheffler J.A."/>
            <person name="Scheffler B.E."/>
            <person name="Wendel J.F."/>
        </authorList>
    </citation>
    <scope>NUCLEOTIDE SEQUENCE [LARGE SCALE GENOMIC DNA]</scope>
    <source>
        <strain evidence="2">5</strain>
        <tissue evidence="2">Leaf</tissue>
    </source>
</reference>
<evidence type="ECO:0000256" key="1">
    <source>
        <dbReference type="SAM" id="Phobius"/>
    </source>
</evidence>
<dbReference type="AlphaFoldDB" id="A0A7J9CX46"/>
<dbReference type="EMBL" id="JABEZY010033756">
    <property type="protein sequence ID" value="MBA0752961.1"/>
    <property type="molecule type" value="Genomic_DNA"/>
</dbReference>
<feature type="non-terminal residue" evidence="2">
    <location>
        <position position="168"/>
    </location>
</feature>
<keyword evidence="1" id="KW-0812">Transmembrane</keyword>
<keyword evidence="3" id="KW-1185">Reference proteome</keyword>
<evidence type="ECO:0000313" key="2">
    <source>
        <dbReference type="EMBL" id="MBA0752961.1"/>
    </source>
</evidence>
<keyword evidence="1" id="KW-1133">Transmembrane helix</keyword>
<keyword evidence="1" id="KW-0472">Membrane</keyword>
<comment type="caution">
    <text evidence="2">The sequence shown here is derived from an EMBL/GenBank/DDBJ whole genome shotgun (WGS) entry which is preliminary data.</text>
</comment>
<organism evidence="2 3">
    <name type="scientific">Gossypium gossypioides</name>
    <name type="common">Mexican cotton</name>
    <name type="synonym">Selera gossypioides</name>
    <dbReference type="NCBI Taxonomy" id="34282"/>
    <lineage>
        <taxon>Eukaryota</taxon>
        <taxon>Viridiplantae</taxon>
        <taxon>Streptophyta</taxon>
        <taxon>Embryophyta</taxon>
        <taxon>Tracheophyta</taxon>
        <taxon>Spermatophyta</taxon>
        <taxon>Magnoliopsida</taxon>
        <taxon>eudicotyledons</taxon>
        <taxon>Gunneridae</taxon>
        <taxon>Pentapetalae</taxon>
        <taxon>rosids</taxon>
        <taxon>malvids</taxon>
        <taxon>Malvales</taxon>
        <taxon>Malvaceae</taxon>
        <taxon>Malvoideae</taxon>
        <taxon>Gossypium</taxon>
    </lineage>
</organism>
<gene>
    <name evidence="2" type="ORF">Gogos_020080</name>
</gene>
<proteinExistence type="predicted"/>
<name>A0A7J9CX46_GOSGO</name>
<accession>A0A7J9CX46</accession>
<sequence>MKMMDIVVIEVKLGLLVGMEENIGLVPLVDISVIDQNLMEICFLNLGEVEVNLELHQKEKVRSILLQALYLVGDWVLITLGIVIYLLVLKVFIYHNNLHIFNLHMIIYNHTVIIHHFLIMVCHISLKCIIHLSCILFLKYIIHINYMKTNVKILLLFYIYLDKGHENQ</sequence>